<proteinExistence type="predicted"/>
<organism evidence="2 4">
    <name type="scientific">Didymodactylos carnosus</name>
    <dbReference type="NCBI Taxonomy" id="1234261"/>
    <lineage>
        <taxon>Eukaryota</taxon>
        <taxon>Metazoa</taxon>
        <taxon>Spiralia</taxon>
        <taxon>Gnathifera</taxon>
        <taxon>Rotifera</taxon>
        <taxon>Eurotatoria</taxon>
        <taxon>Bdelloidea</taxon>
        <taxon>Philodinida</taxon>
        <taxon>Philodinidae</taxon>
        <taxon>Didymodactylos</taxon>
    </lineage>
</organism>
<evidence type="ECO:0000313" key="2">
    <source>
        <dbReference type="EMBL" id="CAF1665966.1"/>
    </source>
</evidence>
<sequence length="182" mass="21837">MNQLHQSEKIFQEQLITIVKNNEEQQRNEKNRLQEEIRNKDKNKSTEFQNILQQQSEIRKDALEEKEKKEKELNEERKAKDLIKDQKSETVNASLRKELELGQQIKEKDFEKQIIVKDHEKEQAVLDAKLRSFIPNLFMKLCKKSTLDEKKTDEYLEVLTDEKISLAQMIRKVDVFMMKEMI</sequence>
<gene>
    <name evidence="2" type="ORF">GPM918_LOCUS46143</name>
    <name evidence="3" type="ORF">SRO942_LOCUS49663</name>
</gene>
<name>A0A816FUK7_9BILA</name>
<accession>A0A816FUK7</accession>
<dbReference type="AlphaFoldDB" id="A0A816FUK7"/>
<dbReference type="EMBL" id="CAJNOQ010058326">
    <property type="protein sequence ID" value="CAF1665966.1"/>
    <property type="molecule type" value="Genomic_DNA"/>
</dbReference>
<reference evidence="2" key="1">
    <citation type="submission" date="2021-02" db="EMBL/GenBank/DDBJ databases">
        <authorList>
            <person name="Nowell W R."/>
        </authorList>
    </citation>
    <scope>NUCLEOTIDE SEQUENCE</scope>
</reference>
<evidence type="ECO:0000313" key="4">
    <source>
        <dbReference type="Proteomes" id="UP000663829"/>
    </source>
</evidence>
<protein>
    <submittedName>
        <fullName evidence="2">Uncharacterized protein</fullName>
    </submittedName>
</protein>
<dbReference type="Proteomes" id="UP000663829">
    <property type="component" value="Unassembled WGS sequence"/>
</dbReference>
<feature type="region of interest" description="Disordered" evidence="1">
    <location>
        <begin position="22"/>
        <end position="50"/>
    </location>
</feature>
<evidence type="ECO:0000256" key="1">
    <source>
        <dbReference type="SAM" id="MobiDB-lite"/>
    </source>
</evidence>
<keyword evidence="4" id="KW-1185">Reference proteome</keyword>
<feature type="compositionally biased region" description="Basic and acidic residues" evidence="1">
    <location>
        <begin position="22"/>
        <end position="45"/>
    </location>
</feature>
<dbReference type="EMBL" id="CAJOBC010134750">
    <property type="protein sequence ID" value="CAF4624937.1"/>
    <property type="molecule type" value="Genomic_DNA"/>
</dbReference>
<dbReference type="Proteomes" id="UP000681722">
    <property type="component" value="Unassembled WGS sequence"/>
</dbReference>
<evidence type="ECO:0000313" key="3">
    <source>
        <dbReference type="EMBL" id="CAF4624937.1"/>
    </source>
</evidence>
<comment type="caution">
    <text evidence="2">The sequence shown here is derived from an EMBL/GenBank/DDBJ whole genome shotgun (WGS) entry which is preliminary data.</text>
</comment>